<dbReference type="RefSeq" id="WP_379863376.1">
    <property type="nucleotide sequence ID" value="NZ_JBHTBW010000006.1"/>
</dbReference>
<name>A0ABW2RGW4_9BACL</name>
<evidence type="ECO:0000256" key="1">
    <source>
        <dbReference type="SAM" id="MobiDB-lite"/>
    </source>
</evidence>
<evidence type="ECO:0000313" key="3">
    <source>
        <dbReference type="Proteomes" id="UP001596500"/>
    </source>
</evidence>
<protein>
    <recommendedName>
        <fullName evidence="4">Maturase</fullName>
    </recommendedName>
</protein>
<proteinExistence type="predicted"/>
<feature type="region of interest" description="Disordered" evidence="1">
    <location>
        <begin position="445"/>
        <end position="472"/>
    </location>
</feature>
<organism evidence="2 3">
    <name type="scientific">Laceyella putida</name>
    <dbReference type="NCBI Taxonomy" id="110101"/>
    <lineage>
        <taxon>Bacteria</taxon>
        <taxon>Bacillati</taxon>
        <taxon>Bacillota</taxon>
        <taxon>Bacilli</taxon>
        <taxon>Bacillales</taxon>
        <taxon>Thermoactinomycetaceae</taxon>
        <taxon>Laceyella</taxon>
    </lineage>
</organism>
<accession>A0ABW2RGW4</accession>
<comment type="caution">
    <text evidence="2">The sequence shown here is derived from an EMBL/GenBank/DDBJ whole genome shotgun (WGS) entry which is preliminary data.</text>
</comment>
<keyword evidence="3" id="KW-1185">Reference proteome</keyword>
<reference evidence="3" key="1">
    <citation type="journal article" date="2019" name="Int. J. Syst. Evol. Microbiol.">
        <title>The Global Catalogue of Microorganisms (GCM) 10K type strain sequencing project: providing services to taxonomists for standard genome sequencing and annotation.</title>
        <authorList>
            <consortium name="The Broad Institute Genomics Platform"/>
            <consortium name="The Broad Institute Genome Sequencing Center for Infectious Disease"/>
            <person name="Wu L."/>
            <person name="Ma J."/>
        </authorList>
    </citation>
    <scope>NUCLEOTIDE SEQUENCE [LARGE SCALE GENOMIC DNA]</scope>
    <source>
        <strain evidence="3">CGMCC 1.12942</strain>
    </source>
</reference>
<gene>
    <name evidence="2" type="ORF">ACFQNG_03135</name>
</gene>
<dbReference type="Proteomes" id="UP001596500">
    <property type="component" value="Unassembled WGS sequence"/>
</dbReference>
<dbReference type="PANTHER" id="PTHR33642">
    <property type="entry name" value="COX1/OXI3 INTRON 1 PROTEIN-RELATED"/>
    <property type="match status" value="1"/>
</dbReference>
<sequence length="472" mass="54338">MQRAEVVLSLLSQKAQEHQRYRFRRLYRNLFNPDFYRYALVQLQGAPVCLENKSGPTGRTYIAMIESMIQQLKNETYRFAPYQLVGFPSSMKPPLKLEDHLVLVVVSQILSAIYEPLFLNSSQGFRPMPTIRSALHMVKGISGVNWIVGGELPTELNKNQHTLLMEMLRQRIGDGRFLELIRRMLDAGVWRAALLANRSAALDETIAPFPCQLLFHSLDQFMNEYARASLSHATLHYIRWGEHLLVGVKGSKRMAQEVIGQIHTFLHQELQFSTSSEPLTLIHIKEKKKVRFMGYEIGQDHRDPARLQLLVPHSVIQERIRPFRKQGKPVHYPARLHLSVPELVQLYAEEMKALYLTYRYAADVRAKLGKFRFYHYGSLLKTIASKEKSSVKQVLDKYGVQIGERKRTIAVKTGATWVTYFTESLANEERLRGNWRAGYIERCTSGSEGGRQKPVPSRDKALSVYPTKQPRL</sequence>
<evidence type="ECO:0008006" key="4">
    <source>
        <dbReference type="Google" id="ProtNLM"/>
    </source>
</evidence>
<dbReference type="EMBL" id="JBHTBW010000006">
    <property type="protein sequence ID" value="MFC7440159.1"/>
    <property type="molecule type" value="Genomic_DNA"/>
</dbReference>
<evidence type="ECO:0000313" key="2">
    <source>
        <dbReference type="EMBL" id="MFC7440159.1"/>
    </source>
</evidence>
<dbReference type="PANTHER" id="PTHR33642:SF4">
    <property type="entry name" value="COX1_OXI3 INTRON 1 PROTEIN-RELATED"/>
    <property type="match status" value="1"/>
</dbReference>